<reference evidence="2 3" key="1">
    <citation type="submission" date="2018-11" db="EMBL/GenBank/DDBJ databases">
        <title>Genomic Encyclopedia of Type Strains, Phase IV (KMG-IV): sequencing the most valuable type-strain genomes for metagenomic binning, comparative biology and taxonomic classification.</title>
        <authorList>
            <person name="Goeker M."/>
        </authorList>
    </citation>
    <scope>NUCLEOTIDE SEQUENCE [LARGE SCALE GENOMIC DNA]</scope>
    <source>
        <strain evidence="2 3">DSM 22027</strain>
    </source>
</reference>
<dbReference type="PANTHER" id="PTHR36966:SF1">
    <property type="entry name" value="REP-ASSOCIATED TYROSINE TRANSPOSASE"/>
    <property type="match status" value="1"/>
</dbReference>
<dbReference type="EMBL" id="RJVA01000009">
    <property type="protein sequence ID" value="ROR02911.1"/>
    <property type="molecule type" value="Genomic_DNA"/>
</dbReference>
<feature type="domain" description="Transposase IS200-like" evidence="1">
    <location>
        <begin position="30"/>
        <end position="165"/>
    </location>
</feature>
<evidence type="ECO:0000259" key="1">
    <source>
        <dbReference type="SMART" id="SM01321"/>
    </source>
</evidence>
<accession>A0A3N1VPG8</accession>
<comment type="caution">
    <text evidence="2">The sequence shown here is derived from an EMBL/GenBank/DDBJ whole genome shotgun (WGS) entry which is preliminary data.</text>
</comment>
<evidence type="ECO:0000313" key="2">
    <source>
        <dbReference type="EMBL" id="ROR02911.1"/>
    </source>
</evidence>
<dbReference type="PANTHER" id="PTHR36966">
    <property type="entry name" value="REP-ASSOCIATED TYROSINE TRANSPOSASE"/>
    <property type="match status" value="1"/>
</dbReference>
<sequence length="173" mass="19351">MVFTQVRVVSNKPQRHHRRSIRLKGYDYTLPGAYFVTIVTHDRACLFGQVVNGEMRLNDTGKIAREEWFAAARIRPYIRLDEHEFVVMPNHVHGILWIVDTVGATRRVAPTRRVANRVDPTRPPTGVASHSIGAIIGQFKSATTKASTPRAAWPARRSGNAIIMNTSSGTTNH</sequence>
<dbReference type="AlphaFoldDB" id="A0A3N1VPG8"/>
<gene>
    <name evidence="2" type="ORF">EDC27_0153</name>
</gene>
<dbReference type="Proteomes" id="UP000276223">
    <property type="component" value="Unassembled WGS sequence"/>
</dbReference>
<organism evidence="2 3">
    <name type="scientific">Desulfosoma caldarium</name>
    <dbReference type="NCBI Taxonomy" id="610254"/>
    <lineage>
        <taxon>Bacteria</taxon>
        <taxon>Pseudomonadati</taxon>
        <taxon>Thermodesulfobacteriota</taxon>
        <taxon>Syntrophobacteria</taxon>
        <taxon>Syntrophobacterales</taxon>
        <taxon>Syntrophobacteraceae</taxon>
        <taxon>Desulfosoma</taxon>
    </lineage>
</organism>
<dbReference type="GO" id="GO:0043565">
    <property type="term" value="F:sequence-specific DNA binding"/>
    <property type="evidence" value="ECO:0007669"/>
    <property type="project" value="TreeGrafter"/>
</dbReference>
<dbReference type="GO" id="GO:0004803">
    <property type="term" value="F:transposase activity"/>
    <property type="evidence" value="ECO:0007669"/>
    <property type="project" value="InterPro"/>
</dbReference>
<dbReference type="InterPro" id="IPR002686">
    <property type="entry name" value="Transposase_17"/>
</dbReference>
<protein>
    <recommendedName>
        <fullName evidence="1">Transposase IS200-like domain-containing protein</fullName>
    </recommendedName>
</protein>
<dbReference type="GO" id="GO:0006313">
    <property type="term" value="P:DNA transposition"/>
    <property type="evidence" value="ECO:0007669"/>
    <property type="project" value="InterPro"/>
</dbReference>
<name>A0A3N1VPG8_9BACT</name>
<keyword evidence="3" id="KW-1185">Reference proteome</keyword>
<dbReference type="InterPro" id="IPR036515">
    <property type="entry name" value="Transposase_17_sf"/>
</dbReference>
<dbReference type="SMART" id="SM01321">
    <property type="entry name" value="Y1_Tnp"/>
    <property type="match status" value="1"/>
</dbReference>
<dbReference type="InterPro" id="IPR052715">
    <property type="entry name" value="RAYT_transposase"/>
</dbReference>
<evidence type="ECO:0000313" key="3">
    <source>
        <dbReference type="Proteomes" id="UP000276223"/>
    </source>
</evidence>
<dbReference type="Gene3D" id="3.30.70.1290">
    <property type="entry name" value="Transposase IS200-like"/>
    <property type="match status" value="1"/>
</dbReference>
<dbReference type="SUPFAM" id="SSF143422">
    <property type="entry name" value="Transposase IS200-like"/>
    <property type="match status" value="1"/>
</dbReference>
<proteinExistence type="predicted"/>